<accession>A0ABP9X2E4</accession>
<keyword evidence="2" id="KW-1185">Reference proteome</keyword>
<protein>
    <recommendedName>
        <fullName evidence="3">Alpha/beta hydrolase</fullName>
    </recommendedName>
</protein>
<comment type="caution">
    <text evidence="1">The sequence shown here is derived from an EMBL/GenBank/DDBJ whole genome shotgun (WGS) entry which is preliminary data.</text>
</comment>
<gene>
    <name evidence="1" type="ORF">Hgul01_03329</name>
</gene>
<name>A0ABP9X2E4_9CHLR</name>
<reference evidence="1 2" key="1">
    <citation type="submission" date="2024-02" db="EMBL/GenBank/DDBJ databases">
        <title>Herpetosiphon gulosus NBRC 112829.</title>
        <authorList>
            <person name="Ichikawa N."/>
            <person name="Katano-Makiyama Y."/>
            <person name="Hidaka K."/>
        </authorList>
    </citation>
    <scope>NUCLEOTIDE SEQUENCE [LARGE SCALE GENOMIC DNA]</scope>
    <source>
        <strain evidence="1 2">NBRC 112829</strain>
    </source>
</reference>
<dbReference type="Gene3D" id="3.40.50.1820">
    <property type="entry name" value="alpha/beta hydrolase"/>
    <property type="match status" value="1"/>
</dbReference>
<organism evidence="1 2">
    <name type="scientific">Herpetosiphon gulosus</name>
    <dbReference type="NCBI Taxonomy" id="1973496"/>
    <lineage>
        <taxon>Bacteria</taxon>
        <taxon>Bacillati</taxon>
        <taxon>Chloroflexota</taxon>
        <taxon>Chloroflexia</taxon>
        <taxon>Herpetosiphonales</taxon>
        <taxon>Herpetosiphonaceae</taxon>
        <taxon>Herpetosiphon</taxon>
    </lineage>
</organism>
<dbReference type="SUPFAM" id="SSF53474">
    <property type="entry name" value="alpha/beta-Hydrolases"/>
    <property type="match status" value="1"/>
</dbReference>
<evidence type="ECO:0000313" key="2">
    <source>
        <dbReference type="Proteomes" id="UP001428290"/>
    </source>
</evidence>
<proteinExistence type="predicted"/>
<evidence type="ECO:0000313" key="1">
    <source>
        <dbReference type="EMBL" id="GAA5529519.1"/>
    </source>
</evidence>
<sequence length="286" mass="32882">MGNAGAILIQHLITAADCQRCYQAMLERYPLQRLTINRHTWEFCDTGGDLPVLLILPGGLARADLAFRWLARGHQRFRVISLAYPNTIGKLADLAAKLQELFEHLQLEAAWIVAGSYSGLIAQAVLHYRPQLALGLLLSDTGVPRRSRWVWLTLLQPLVAILPLGVVRRLFWHGTQQFLQPMAASLRPFWAERLHHNIHHLQRHDYLRLLNWWRELDWHLGAARWHGKLAMIVAEHDGLFGQRDQQLLRQYYPAANYQLMAHAQHCASLAQIDAYIDWALAWIEVA</sequence>
<dbReference type="InterPro" id="IPR029058">
    <property type="entry name" value="AB_hydrolase_fold"/>
</dbReference>
<dbReference type="EMBL" id="BAABRU010000011">
    <property type="protein sequence ID" value="GAA5529519.1"/>
    <property type="molecule type" value="Genomic_DNA"/>
</dbReference>
<dbReference type="Proteomes" id="UP001428290">
    <property type="component" value="Unassembled WGS sequence"/>
</dbReference>
<evidence type="ECO:0008006" key="3">
    <source>
        <dbReference type="Google" id="ProtNLM"/>
    </source>
</evidence>